<dbReference type="Proteomes" id="UP000604825">
    <property type="component" value="Unassembled WGS sequence"/>
</dbReference>
<proteinExistence type="predicted"/>
<dbReference type="EMBL" id="CAJGYO010000010">
    <property type="protein sequence ID" value="CAD6258805.1"/>
    <property type="molecule type" value="Genomic_DNA"/>
</dbReference>
<evidence type="ECO:0000256" key="1">
    <source>
        <dbReference type="SAM" id="Phobius"/>
    </source>
</evidence>
<keyword evidence="1" id="KW-0812">Transmembrane</keyword>
<keyword evidence="4" id="KW-1185">Reference proteome</keyword>
<dbReference type="EMBL" id="CAJGYO010000413">
    <property type="protein sequence ID" value="CAD6342177.1"/>
    <property type="molecule type" value="Genomic_DNA"/>
</dbReference>
<comment type="caution">
    <text evidence="2">The sequence shown here is derived from an EMBL/GenBank/DDBJ whole genome shotgun (WGS) entry which is preliminary data.</text>
</comment>
<keyword evidence="1" id="KW-1133">Transmembrane helix</keyword>
<feature type="transmembrane region" description="Helical" evidence="1">
    <location>
        <begin position="6"/>
        <end position="26"/>
    </location>
</feature>
<evidence type="ECO:0000313" key="4">
    <source>
        <dbReference type="Proteomes" id="UP000604825"/>
    </source>
</evidence>
<organism evidence="2 4">
    <name type="scientific">Miscanthus lutarioriparius</name>
    <dbReference type="NCBI Taxonomy" id="422564"/>
    <lineage>
        <taxon>Eukaryota</taxon>
        <taxon>Viridiplantae</taxon>
        <taxon>Streptophyta</taxon>
        <taxon>Embryophyta</taxon>
        <taxon>Tracheophyta</taxon>
        <taxon>Spermatophyta</taxon>
        <taxon>Magnoliopsida</taxon>
        <taxon>Liliopsida</taxon>
        <taxon>Poales</taxon>
        <taxon>Poaceae</taxon>
        <taxon>PACMAD clade</taxon>
        <taxon>Panicoideae</taxon>
        <taxon>Andropogonodae</taxon>
        <taxon>Andropogoneae</taxon>
        <taxon>Saccharinae</taxon>
        <taxon>Miscanthus</taxon>
    </lineage>
</organism>
<keyword evidence="1" id="KW-0472">Membrane</keyword>
<accession>A0A811QDI4</accession>
<dbReference type="AlphaFoldDB" id="A0A811QDI4"/>
<reference evidence="2" key="1">
    <citation type="submission" date="2020-10" db="EMBL/GenBank/DDBJ databases">
        <authorList>
            <person name="Han B."/>
            <person name="Lu T."/>
            <person name="Zhao Q."/>
            <person name="Huang X."/>
            <person name="Zhao Y."/>
        </authorList>
    </citation>
    <scope>NUCLEOTIDE SEQUENCE</scope>
</reference>
<evidence type="ECO:0000313" key="2">
    <source>
        <dbReference type="EMBL" id="CAD6258805.1"/>
    </source>
</evidence>
<gene>
    <name evidence="2" type="ORF">NCGR_LOCUS42271</name>
    <name evidence="3" type="ORF">NCGR_LOCUS66277</name>
</gene>
<evidence type="ECO:0000313" key="3">
    <source>
        <dbReference type="EMBL" id="CAD6342177.1"/>
    </source>
</evidence>
<name>A0A811QDI4_9POAL</name>
<protein>
    <submittedName>
        <fullName evidence="2">Uncharacterized protein</fullName>
    </submittedName>
</protein>
<sequence length="61" mass="6736">MGKVSGDVVVFLVVFPLSMNICFFLAGIQFGRLLEREADNSGGVEFTWRGALDNVTKVIDR</sequence>